<name>A0A3A6QDT3_9EURY</name>
<feature type="transmembrane region" description="Helical" evidence="2">
    <location>
        <begin position="221"/>
        <end position="240"/>
    </location>
</feature>
<protein>
    <recommendedName>
        <fullName evidence="7">IclR helix-turn-helix domain-containing protein</fullName>
    </recommendedName>
</protein>
<feature type="compositionally biased region" description="Acidic residues" evidence="1">
    <location>
        <begin position="260"/>
        <end position="276"/>
    </location>
</feature>
<dbReference type="OrthoDB" id="27885at2157"/>
<proteinExistence type="predicted"/>
<dbReference type="InterPro" id="IPR036390">
    <property type="entry name" value="WH_DNA-bd_sf"/>
</dbReference>
<evidence type="ECO:0000313" key="6">
    <source>
        <dbReference type="Proteomes" id="UP000276588"/>
    </source>
</evidence>
<keyword evidence="2" id="KW-0472">Membrane</keyword>
<feature type="domain" description="DUF7345" evidence="4">
    <location>
        <begin position="48"/>
        <end position="176"/>
    </location>
</feature>
<dbReference type="AlphaFoldDB" id="A0A3A6QDT3"/>
<keyword evidence="2" id="KW-0812">Transmembrane</keyword>
<organism evidence="5 6">
    <name type="scientific">Halonotius aquaticus</name>
    <dbReference type="NCBI Taxonomy" id="2216978"/>
    <lineage>
        <taxon>Archaea</taxon>
        <taxon>Methanobacteriati</taxon>
        <taxon>Methanobacteriota</taxon>
        <taxon>Stenosarchaea group</taxon>
        <taxon>Halobacteria</taxon>
        <taxon>Halobacteriales</taxon>
        <taxon>Haloferacaceae</taxon>
        <taxon>Halonotius</taxon>
    </lineage>
</organism>
<evidence type="ECO:0008006" key="7">
    <source>
        <dbReference type="Google" id="ProtNLM"/>
    </source>
</evidence>
<dbReference type="Pfam" id="PF24036">
    <property type="entry name" value="DUF7345"/>
    <property type="match status" value="1"/>
</dbReference>
<evidence type="ECO:0000313" key="5">
    <source>
        <dbReference type="EMBL" id="RJX44220.1"/>
    </source>
</evidence>
<evidence type="ECO:0000259" key="3">
    <source>
        <dbReference type="Pfam" id="PF24034"/>
    </source>
</evidence>
<feature type="compositionally biased region" description="Low complexity" evidence="1">
    <location>
        <begin position="277"/>
        <end position="300"/>
    </location>
</feature>
<dbReference type="Pfam" id="PF24034">
    <property type="entry name" value="DUF7343"/>
    <property type="match status" value="1"/>
</dbReference>
<keyword evidence="6" id="KW-1185">Reference proteome</keyword>
<keyword evidence="2" id="KW-1133">Transmembrane helix</keyword>
<dbReference type="EMBL" id="QKNY01000005">
    <property type="protein sequence ID" value="RJX44220.1"/>
    <property type="molecule type" value="Genomic_DNA"/>
</dbReference>
<evidence type="ECO:0000256" key="1">
    <source>
        <dbReference type="SAM" id="MobiDB-lite"/>
    </source>
</evidence>
<reference evidence="5 6" key="1">
    <citation type="submission" date="2018-06" db="EMBL/GenBank/DDBJ databases">
        <title>Halonotius sp. F13-13 a new haloarchaeeon isolated from a solar saltern from Isla Cristina, Huelva, Spain.</title>
        <authorList>
            <person name="Duran-Viseras A."/>
            <person name="Sanchez-Porro C."/>
            <person name="Ventosa A."/>
        </authorList>
    </citation>
    <scope>NUCLEOTIDE SEQUENCE [LARGE SCALE GENOMIC DNA]</scope>
    <source>
        <strain evidence="5 6">F13-13</strain>
    </source>
</reference>
<evidence type="ECO:0000259" key="4">
    <source>
        <dbReference type="Pfam" id="PF24036"/>
    </source>
</evidence>
<dbReference type="SUPFAM" id="SSF46785">
    <property type="entry name" value="Winged helix' DNA-binding domain"/>
    <property type="match status" value="1"/>
</dbReference>
<accession>A0A3A6QDT3</accession>
<dbReference type="Proteomes" id="UP000276588">
    <property type="component" value="Unassembled WGS sequence"/>
</dbReference>
<evidence type="ECO:0000256" key="2">
    <source>
        <dbReference type="SAM" id="Phobius"/>
    </source>
</evidence>
<dbReference type="InterPro" id="IPR055769">
    <property type="entry name" value="DUF7345"/>
</dbReference>
<sequence>MEPRTGLCVVLLVAAVVGATTVAATPVSGQTGVIAQQSAVDADDVRITVTLGEDGTAEWRLAFRSVLANDDEQAAFDSLQADIADDPAAYTDPFAERIRRTVATAENTTDREMAADSFSVDTETQSLGREYGIVTYRFTWENFATTSGDTLRAGDAIDGFFLDDQTRLRMQWPDGYTVDTVSPAADETPDNAVVWDGESTDFVTGEPRVVVAASGSGLTPGMLIGIIIVILLAGVGGWFYQRRPSDTDDDPPTAAVDTDVGTETDADIETDVDTETDASTHTDASSTESDTDTAASTAAAADDEPDPELLSNEEQVLRLLDDHGGRMKQKQVVEELDWTDAKTSKVVSGLREDGTIDSFRIGRENVLTYPDESLTGDDDDEADE</sequence>
<comment type="caution">
    <text evidence="5">The sequence shown here is derived from an EMBL/GenBank/DDBJ whole genome shotgun (WGS) entry which is preliminary data.</text>
</comment>
<feature type="domain" description="DUF7343" evidence="3">
    <location>
        <begin position="309"/>
        <end position="370"/>
    </location>
</feature>
<gene>
    <name evidence="5" type="ORF">DM826_03865</name>
</gene>
<dbReference type="RefSeq" id="WP_120101678.1">
    <property type="nucleotide sequence ID" value="NZ_QKNY01000005.1"/>
</dbReference>
<dbReference type="InterPro" id="IPR055767">
    <property type="entry name" value="DUF7343"/>
</dbReference>
<feature type="region of interest" description="Disordered" evidence="1">
    <location>
        <begin position="243"/>
        <end position="309"/>
    </location>
</feature>